<dbReference type="InterPro" id="IPR001680">
    <property type="entry name" value="WD40_rpt"/>
</dbReference>
<sequence length="191" mass="21366">QEPIQAIDALMRERCITAGGRDGSLRLWKIVEESHLMFTGHKGSIDCVALINDEHMVSGADDGSIALWSVSKRRPLFNLPHAHKVTSIDPSLIPASLPEDFWITSLASHRYTDLLASGSFNGNIQLWQSTPEFNHLTPLFTLAQLGFVNDLKFSSDGNYLVVAIGQEHRLGRWWTVKSAKNVVLIYKLDKK</sequence>
<gene>
    <name evidence="6" type="ORF">GIL414_LOCUS49080</name>
</gene>
<dbReference type="PROSITE" id="PS50082">
    <property type="entry name" value="WD_REPEATS_2"/>
    <property type="match status" value="1"/>
</dbReference>
<dbReference type="GO" id="GO:0034511">
    <property type="term" value="F:U3 snoRNA binding"/>
    <property type="evidence" value="ECO:0007669"/>
    <property type="project" value="InterPro"/>
</dbReference>
<evidence type="ECO:0000313" key="7">
    <source>
        <dbReference type="Proteomes" id="UP000681720"/>
    </source>
</evidence>
<evidence type="ECO:0000256" key="1">
    <source>
        <dbReference type="ARBA" id="ARBA00004123"/>
    </source>
</evidence>
<dbReference type="InterPro" id="IPR015943">
    <property type="entry name" value="WD40/YVTN_repeat-like_dom_sf"/>
</dbReference>
<evidence type="ECO:0000313" key="6">
    <source>
        <dbReference type="EMBL" id="CAF4844215.1"/>
    </source>
</evidence>
<dbReference type="Proteomes" id="UP000681720">
    <property type="component" value="Unassembled WGS sequence"/>
</dbReference>
<reference evidence="6" key="1">
    <citation type="submission" date="2021-02" db="EMBL/GenBank/DDBJ databases">
        <authorList>
            <person name="Nowell W R."/>
        </authorList>
    </citation>
    <scope>NUCLEOTIDE SEQUENCE</scope>
</reference>
<evidence type="ECO:0000256" key="2">
    <source>
        <dbReference type="ARBA" id="ARBA00022574"/>
    </source>
</evidence>
<keyword evidence="4" id="KW-0539">Nucleus</keyword>
<keyword evidence="2 5" id="KW-0853">WD repeat</keyword>
<dbReference type="PRINTS" id="PR00320">
    <property type="entry name" value="GPROTEINBRPT"/>
</dbReference>
<protein>
    <recommendedName>
        <fullName evidence="8">U3 small nucleolar RNA-interacting protein 2</fullName>
    </recommendedName>
</protein>
<evidence type="ECO:0000256" key="4">
    <source>
        <dbReference type="ARBA" id="ARBA00023242"/>
    </source>
</evidence>
<organism evidence="6 7">
    <name type="scientific">Rotaria magnacalcarata</name>
    <dbReference type="NCBI Taxonomy" id="392030"/>
    <lineage>
        <taxon>Eukaryota</taxon>
        <taxon>Metazoa</taxon>
        <taxon>Spiralia</taxon>
        <taxon>Gnathifera</taxon>
        <taxon>Rotifera</taxon>
        <taxon>Eurotatoria</taxon>
        <taxon>Bdelloidea</taxon>
        <taxon>Philodinida</taxon>
        <taxon>Philodinidae</taxon>
        <taxon>Rotaria</taxon>
    </lineage>
</organism>
<dbReference type="Gene3D" id="2.130.10.10">
    <property type="entry name" value="YVTN repeat-like/Quinoprotein amine dehydrogenase"/>
    <property type="match status" value="1"/>
</dbReference>
<dbReference type="SMART" id="SM00320">
    <property type="entry name" value="WD40"/>
    <property type="match status" value="3"/>
</dbReference>
<dbReference type="InterPro" id="IPR020472">
    <property type="entry name" value="WD40_PAC1"/>
</dbReference>
<dbReference type="InterPro" id="IPR039241">
    <property type="entry name" value="Rrp9-like"/>
</dbReference>
<dbReference type="PANTHER" id="PTHR19865">
    <property type="entry name" value="U3 SMALL NUCLEOLAR RNA INTERACTING PROTEIN 2"/>
    <property type="match status" value="1"/>
</dbReference>
<dbReference type="Pfam" id="PF00400">
    <property type="entry name" value="WD40"/>
    <property type="match status" value="3"/>
</dbReference>
<dbReference type="InterPro" id="IPR036322">
    <property type="entry name" value="WD40_repeat_dom_sf"/>
</dbReference>
<evidence type="ECO:0000256" key="3">
    <source>
        <dbReference type="ARBA" id="ARBA00022737"/>
    </source>
</evidence>
<dbReference type="AlphaFoldDB" id="A0A8S3C4G7"/>
<feature type="repeat" description="WD" evidence="5">
    <location>
        <begin position="38"/>
        <end position="78"/>
    </location>
</feature>
<proteinExistence type="predicted"/>
<dbReference type="PANTHER" id="PTHR19865:SF0">
    <property type="entry name" value="U3 SMALL NUCLEOLAR RNA-INTERACTING PROTEIN 2"/>
    <property type="match status" value="1"/>
</dbReference>
<comment type="subcellular location">
    <subcellularLocation>
        <location evidence="1">Nucleus</location>
    </subcellularLocation>
</comment>
<accession>A0A8S3C4G7</accession>
<dbReference type="SUPFAM" id="SSF50978">
    <property type="entry name" value="WD40 repeat-like"/>
    <property type="match status" value="1"/>
</dbReference>
<dbReference type="GO" id="GO:0032040">
    <property type="term" value="C:small-subunit processome"/>
    <property type="evidence" value="ECO:0007669"/>
    <property type="project" value="TreeGrafter"/>
</dbReference>
<evidence type="ECO:0000256" key="5">
    <source>
        <dbReference type="PROSITE-ProRule" id="PRU00221"/>
    </source>
</evidence>
<comment type="caution">
    <text evidence="6">The sequence shown here is derived from an EMBL/GenBank/DDBJ whole genome shotgun (WGS) entry which is preliminary data.</text>
</comment>
<keyword evidence="3" id="KW-0677">Repeat</keyword>
<feature type="non-terminal residue" evidence="6">
    <location>
        <position position="1"/>
    </location>
</feature>
<dbReference type="EMBL" id="CAJOBJ010160557">
    <property type="protein sequence ID" value="CAF4844215.1"/>
    <property type="molecule type" value="Genomic_DNA"/>
</dbReference>
<evidence type="ECO:0008006" key="8">
    <source>
        <dbReference type="Google" id="ProtNLM"/>
    </source>
</evidence>
<name>A0A8S3C4G7_9BILA</name>
<dbReference type="PROSITE" id="PS50294">
    <property type="entry name" value="WD_REPEATS_REGION"/>
    <property type="match status" value="1"/>
</dbReference>